<keyword evidence="4 6" id="KW-1133">Transmembrane helix</keyword>
<proteinExistence type="inferred from homology"/>
<evidence type="ECO:0000313" key="8">
    <source>
        <dbReference type="Proteomes" id="UP000634667"/>
    </source>
</evidence>
<evidence type="ECO:0000256" key="2">
    <source>
        <dbReference type="ARBA" id="ARBA00009773"/>
    </source>
</evidence>
<name>A0ABQ2WLN5_9ALTE</name>
<feature type="transmembrane region" description="Helical" evidence="6">
    <location>
        <begin position="35"/>
        <end position="53"/>
    </location>
</feature>
<reference evidence="8" key="1">
    <citation type="journal article" date="2019" name="Int. J. Syst. Evol. Microbiol.">
        <title>The Global Catalogue of Microorganisms (GCM) 10K type strain sequencing project: providing services to taxonomists for standard genome sequencing and annotation.</title>
        <authorList>
            <consortium name="The Broad Institute Genomics Platform"/>
            <consortium name="The Broad Institute Genome Sequencing Center for Infectious Disease"/>
            <person name="Wu L."/>
            <person name="Ma J."/>
        </authorList>
    </citation>
    <scope>NUCLEOTIDE SEQUENCE [LARGE SCALE GENOMIC DNA]</scope>
    <source>
        <strain evidence="8">KCTC 23723</strain>
    </source>
</reference>
<evidence type="ECO:0000256" key="3">
    <source>
        <dbReference type="ARBA" id="ARBA00022692"/>
    </source>
</evidence>
<sequence length="361" mass="39588">MPDKFKVDPRHYLLIGALLLALYASYMLIAPYVGAIVLAFVLSLLCFPVHQWIETKLPGKPNLAASLSCVLLVIVILVPAVFVFAAIVQQGIAFTKQSYTWLNEGGAEQVLQHPYVQTVQAKLVDYLPGESFTTQSIIEKMTEFAAGFGKELLDLSTKVVGDITGFIFGFILMLFILFFLLRDHDKIVSTLYWVVPLSRSQEDALLDEARQVARSAVMGSFLTAIAQGIAGGIAMAIAGFPGLFWGTMMAFASFIPAVGTALIWLPASLYLLLTGEWGWALFLAIWGVVVVGSIDNILRPILMQGSSQMSTLLIFLSLLGGLQLFGLIGLIYGPIIFALTMVLLRLYTNEFKDFLEKQDNS</sequence>
<protein>
    <submittedName>
        <fullName evidence="7">AI-2E family transporter</fullName>
    </submittedName>
</protein>
<feature type="transmembrane region" description="Helical" evidence="6">
    <location>
        <begin position="314"/>
        <end position="347"/>
    </location>
</feature>
<keyword evidence="3 6" id="KW-0812">Transmembrane</keyword>
<comment type="subcellular location">
    <subcellularLocation>
        <location evidence="1">Membrane</location>
        <topology evidence="1">Multi-pass membrane protein</topology>
    </subcellularLocation>
</comment>
<dbReference type="RefSeq" id="WP_189481542.1">
    <property type="nucleotide sequence ID" value="NZ_BMYR01000004.1"/>
</dbReference>
<gene>
    <name evidence="7" type="ORF">GCM10008111_12130</name>
</gene>
<comment type="similarity">
    <text evidence="2">Belongs to the autoinducer-2 exporter (AI-2E) (TC 2.A.86) family.</text>
</comment>
<feature type="transmembrane region" description="Helical" evidence="6">
    <location>
        <begin position="277"/>
        <end position="294"/>
    </location>
</feature>
<dbReference type="EMBL" id="BMYR01000004">
    <property type="protein sequence ID" value="GGW57619.1"/>
    <property type="molecule type" value="Genomic_DNA"/>
</dbReference>
<dbReference type="PANTHER" id="PTHR21716:SF4">
    <property type="entry name" value="TRANSMEMBRANE PROTEIN 245"/>
    <property type="match status" value="1"/>
</dbReference>
<feature type="transmembrane region" description="Helical" evidence="6">
    <location>
        <begin position="243"/>
        <end position="265"/>
    </location>
</feature>
<feature type="transmembrane region" description="Helical" evidence="6">
    <location>
        <begin position="12"/>
        <end position="29"/>
    </location>
</feature>
<dbReference type="PANTHER" id="PTHR21716">
    <property type="entry name" value="TRANSMEMBRANE PROTEIN"/>
    <property type="match status" value="1"/>
</dbReference>
<evidence type="ECO:0000256" key="5">
    <source>
        <dbReference type="ARBA" id="ARBA00023136"/>
    </source>
</evidence>
<keyword evidence="8" id="KW-1185">Reference proteome</keyword>
<evidence type="ECO:0000256" key="6">
    <source>
        <dbReference type="SAM" id="Phobius"/>
    </source>
</evidence>
<feature type="transmembrane region" description="Helical" evidence="6">
    <location>
        <begin position="216"/>
        <end position="237"/>
    </location>
</feature>
<dbReference type="InterPro" id="IPR002549">
    <property type="entry name" value="AI-2E-like"/>
</dbReference>
<keyword evidence="5 6" id="KW-0472">Membrane</keyword>
<feature type="transmembrane region" description="Helical" evidence="6">
    <location>
        <begin position="163"/>
        <end position="181"/>
    </location>
</feature>
<evidence type="ECO:0000256" key="4">
    <source>
        <dbReference type="ARBA" id="ARBA00022989"/>
    </source>
</evidence>
<evidence type="ECO:0000256" key="1">
    <source>
        <dbReference type="ARBA" id="ARBA00004141"/>
    </source>
</evidence>
<evidence type="ECO:0000313" key="7">
    <source>
        <dbReference type="EMBL" id="GGW57619.1"/>
    </source>
</evidence>
<comment type="caution">
    <text evidence="7">The sequence shown here is derived from an EMBL/GenBank/DDBJ whole genome shotgun (WGS) entry which is preliminary data.</text>
</comment>
<dbReference type="Pfam" id="PF01594">
    <property type="entry name" value="AI-2E_transport"/>
    <property type="match status" value="1"/>
</dbReference>
<feature type="transmembrane region" description="Helical" evidence="6">
    <location>
        <begin position="65"/>
        <end position="88"/>
    </location>
</feature>
<accession>A0ABQ2WLN5</accession>
<dbReference type="Proteomes" id="UP000634667">
    <property type="component" value="Unassembled WGS sequence"/>
</dbReference>
<organism evidence="7 8">
    <name type="scientific">Alishewanella tabrizica</name>
    <dbReference type="NCBI Taxonomy" id="671278"/>
    <lineage>
        <taxon>Bacteria</taxon>
        <taxon>Pseudomonadati</taxon>
        <taxon>Pseudomonadota</taxon>
        <taxon>Gammaproteobacteria</taxon>
        <taxon>Alteromonadales</taxon>
        <taxon>Alteromonadaceae</taxon>
        <taxon>Alishewanella</taxon>
    </lineage>
</organism>